<dbReference type="InterPro" id="IPR025391">
    <property type="entry name" value="DUF4123"/>
</dbReference>
<name>A0ABQ1PS24_9GAMM</name>
<organism evidence="2 3">
    <name type="scientific">Halopseudomonas salina</name>
    <dbReference type="NCBI Taxonomy" id="1323744"/>
    <lineage>
        <taxon>Bacteria</taxon>
        <taxon>Pseudomonadati</taxon>
        <taxon>Pseudomonadota</taxon>
        <taxon>Gammaproteobacteria</taxon>
        <taxon>Pseudomonadales</taxon>
        <taxon>Pseudomonadaceae</taxon>
        <taxon>Halopseudomonas</taxon>
    </lineage>
</organism>
<feature type="domain" description="DUF4123" evidence="1">
    <location>
        <begin position="31"/>
        <end position="141"/>
    </location>
</feature>
<evidence type="ECO:0000313" key="3">
    <source>
        <dbReference type="Proteomes" id="UP000638188"/>
    </source>
</evidence>
<evidence type="ECO:0000313" key="2">
    <source>
        <dbReference type="EMBL" id="GGD02207.1"/>
    </source>
</evidence>
<dbReference type="EMBL" id="BMFF01000004">
    <property type="protein sequence ID" value="GGD02207.1"/>
    <property type="molecule type" value="Genomic_DNA"/>
</dbReference>
<dbReference type="Pfam" id="PF13503">
    <property type="entry name" value="DUF4123"/>
    <property type="match status" value="1"/>
</dbReference>
<dbReference type="Proteomes" id="UP000638188">
    <property type="component" value="Unassembled WGS sequence"/>
</dbReference>
<keyword evidence="3" id="KW-1185">Reference proteome</keyword>
<accession>A0ABQ1PS24</accession>
<protein>
    <recommendedName>
        <fullName evidence="1">DUF4123 domain-containing protein</fullName>
    </recommendedName>
</protein>
<evidence type="ECO:0000259" key="1">
    <source>
        <dbReference type="Pfam" id="PF13503"/>
    </source>
</evidence>
<comment type="caution">
    <text evidence="2">The sequence shown here is derived from an EMBL/GenBank/DDBJ whole genome shotgun (WGS) entry which is preliminary data.</text>
</comment>
<gene>
    <name evidence="2" type="ORF">GCM10007418_21770</name>
</gene>
<reference evidence="3" key="1">
    <citation type="journal article" date="2019" name="Int. J. Syst. Evol. Microbiol.">
        <title>The Global Catalogue of Microorganisms (GCM) 10K type strain sequencing project: providing services to taxonomists for standard genome sequencing and annotation.</title>
        <authorList>
            <consortium name="The Broad Institute Genomics Platform"/>
            <consortium name="The Broad Institute Genome Sequencing Center for Infectious Disease"/>
            <person name="Wu L."/>
            <person name="Ma J."/>
        </authorList>
    </citation>
    <scope>NUCLEOTIDE SEQUENCE [LARGE SCALE GENOMIC DNA]</scope>
    <source>
        <strain evidence="3">CGMCC 1.12482</strain>
    </source>
</reference>
<dbReference type="RefSeq" id="WP_150276999.1">
    <property type="nucleotide sequence ID" value="NZ_BMFF01000004.1"/>
</dbReference>
<sequence length="302" mass="32962">MRELTIDSFLNRPRSEIQELGAGHSGALCFIIDQARQPDALARLYGLGQPLEPTNLFIGTEFEALAEQGPIWVGGASTPELKALAADLCIERNAGLCLVTSDMQQALTHARWLLKANDGTGGQSILSYCRAELWAALASTVEMASSQLIGPWSAVLSPAPKHVGATSKRWIAWRAGTDRPSVPPSTRFNLSPECSVAQHMFAWVYWVDEHFQHFGRPQGESLQRIVANLAFLSEHRISQGRHLLKLSQLICGSLLQARPDVIGVLESQGAAYLKVQRLADLPVVPLNNAASAQDEWSHHGTC</sequence>
<proteinExistence type="predicted"/>